<dbReference type="AlphaFoldDB" id="A0A3B1AKC5"/>
<feature type="domain" description="HTH lysR-type" evidence="5">
    <location>
        <begin position="4"/>
        <end position="61"/>
    </location>
</feature>
<keyword evidence="4" id="KW-0804">Transcription</keyword>
<dbReference type="Gene3D" id="1.10.10.10">
    <property type="entry name" value="Winged helix-like DNA-binding domain superfamily/Winged helix DNA-binding domain"/>
    <property type="match status" value="1"/>
</dbReference>
<dbReference type="GO" id="GO:0006351">
    <property type="term" value="P:DNA-templated transcription"/>
    <property type="evidence" value="ECO:0007669"/>
    <property type="project" value="TreeGrafter"/>
</dbReference>
<dbReference type="InterPro" id="IPR005119">
    <property type="entry name" value="LysR_subst-bd"/>
</dbReference>
<proteinExistence type="inferred from homology"/>
<dbReference type="SUPFAM" id="SSF53850">
    <property type="entry name" value="Periplasmic binding protein-like II"/>
    <property type="match status" value="1"/>
</dbReference>
<dbReference type="GO" id="GO:0043565">
    <property type="term" value="F:sequence-specific DNA binding"/>
    <property type="evidence" value="ECO:0007669"/>
    <property type="project" value="TreeGrafter"/>
</dbReference>
<keyword evidence="2" id="KW-0805">Transcription regulation</keyword>
<gene>
    <name evidence="6" type="ORF">MNBD_GAMMA22-106</name>
</gene>
<accession>A0A3B1AKC5</accession>
<dbReference type="Pfam" id="PF00126">
    <property type="entry name" value="HTH_1"/>
    <property type="match status" value="1"/>
</dbReference>
<dbReference type="PANTHER" id="PTHR30537:SF3">
    <property type="entry name" value="TRANSCRIPTIONAL REGULATORY PROTEIN"/>
    <property type="match status" value="1"/>
</dbReference>
<evidence type="ECO:0000256" key="3">
    <source>
        <dbReference type="ARBA" id="ARBA00023125"/>
    </source>
</evidence>
<dbReference type="InterPro" id="IPR058163">
    <property type="entry name" value="LysR-type_TF_proteobact-type"/>
</dbReference>
<dbReference type="Gene3D" id="3.40.190.10">
    <property type="entry name" value="Periplasmic binding protein-like II"/>
    <property type="match status" value="2"/>
</dbReference>
<evidence type="ECO:0000313" key="6">
    <source>
        <dbReference type="EMBL" id="VAX00314.1"/>
    </source>
</evidence>
<dbReference type="InterPro" id="IPR000847">
    <property type="entry name" value="LysR_HTH_N"/>
</dbReference>
<evidence type="ECO:0000256" key="4">
    <source>
        <dbReference type="ARBA" id="ARBA00023163"/>
    </source>
</evidence>
<organism evidence="6">
    <name type="scientific">hydrothermal vent metagenome</name>
    <dbReference type="NCBI Taxonomy" id="652676"/>
    <lineage>
        <taxon>unclassified sequences</taxon>
        <taxon>metagenomes</taxon>
        <taxon>ecological metagenomes</taxon>
    </lineage>
</organism>
<dbReference type="InterPro" id="IPR036388">
    <property type="entry name" value="WH-like_DNA-bd_sf"/>
</dbReference>
<evidence type="ECO:0000256" key="1">
    <source>
        <dbReference type="ARBA" id="ARBA00009437"/>
    </source>
</evidence>
<comment type="similarity">
    <text evidence="1">Belongs to the LysR transcriptional regulatory family.</text>
</comment>
<dbReference type="PROSITE" id="PS50931">
    <property type="entry name" value="HTH_LYSR"/>
    <property type="match status" value="1"/>
</dbReference>
<keyword evidence="3" id="KW-0238">DNA-binding</keyword>
<dbReference type="GO" id="GO:0003700">
    <property type="term" value="F:DNA-binding transcription factor activity"/>
    <property type="evidence" value="ECO:0007669"/>
    <property type="project" value="InterPro"/>
</dbReference>
<evidence type="ECO:0000259" key="5">
    <source>
        <dbReference type="PROSITE" id="PS50931"/>
    </source>
</evidence>
<reference evidence="6" key="1">
    <citation type="submission" date="2018-06" db="EMBL/GenBank/DDBJ databases">
        <authorList>
            <person name="Zhirakovskaya E."/>
        </authorList>
    </citation>
    <scope>NUCLEOTIDE SEQUENCE</scope>
</reference>
<evidence type="ECO:0000256" key="2">
    <source>
        <dbReference type="ARBA" id="ARBA00023015"/>
    </source>
</evidence>
<name>A0A3B1AKC5_9ZZZZ</name>
<protein>
    <submittedName>
        <fullName evidence="6">Transcriptional regulator, LysR family</fullName>
    </submittedName>
</protein>
<sequence length="306" mass="34515">MKSMDWDNLRYFLAVARKGSIRAASIDLAVNHSTVTRRISAFEKNLGVRLFERLSGSYLLTATGEEMLKSAQAVEEEIIKLDRQVSGRDSQLHGTLRVTMPPILATHLLMPDISSFTKLYPSINLELAFSNENFDLKKREADVAIRLTSNPPDYLVGREILQPTKGVYGSHEYLANKNLEEIDDFQWIGWEEHASKYNWNELSKYAAAQTTHTADDLLVQLEAVKSGMGLAMLPCFIADTIPNLIRLELLDMHSCGAIWILTHEDLRATARVRVFIDFITKAVDQHLDLVEGRCYQETPGFVTSVA</sequence>
<dbReference type="EMBL" id="UOFS01000043">
    <property type="protein sequence ID" value="VAX00314.1"/>
    <property type="molecule type" value="Genomic_DNA"/>
</dbReference>
<dbReference type="PANTHER" id="PTHR30537">
    <property type="entry name" value="HTH-TYPE TRANSCRIPTIONAL REGULATOR"/>
    <property type="match status" value="1"/>
</dbReference>
<dbReference type="Pfam" id="PF03466">
    <property type="entry name" value="LysR_substrate"/>
    <property type="match status" value="1"/>
</dbReference>
<dbReference type="InterPro" id="IPR036390">
    <property type="entry name" value="WH_DNA-bd_sf"/>
</dbReference>
<dbReference type="SUPFAM" id="SSF46785">
    <property type="entry name" value="Winged helix' DNA-binding domain"/>
    <property type="match status" value="1"/>
</dbReference>